<proteinExistence type="inferred from homology"/>
<dbReference type="AlphaFoldDB" id="A0AAV4JBF1"/>
<dbReference type="GO" id="GO:0005615">
    <property type="term" value="C:extracellular space"/>
    <property type="evidence" value="ECO:0007669"/>
    <property type="project" value="TreeGrafter"/>
</dbReference>
<gene>
    <name evidence="6" type="ORF">ElyMa_003277700</name>
</gene>
<dbReference type="EMBL" id="BMAT01006749">
    <property type="protein sequence ID" value="GFS19013.1"/>
    <property type="molecule type" value="Genomic_DNA"/>
</dbReference>
<dbReference type="GO" id="GO:0005179">
    <property type="term" value="F:hormone activity"/>
    <property type="evidence" value="ECO:0007669"/>
    <property type="project" value="UniProtKB-KW"/>
</dbReference>
<dbReference type="PANTHER" id="PTHR11245">
    <property type="entry name" value="STANNIOCALCIN"/>
    <property type="match status" value="1"/>
</dbReference>
<keyword evidence="4" id="KW-1015">Disulfide bond</keyword>
<dbReference type="InterPro" id="IPR004978">
    <property type="entry name" value="Stanniocalcin"/>
</dbReference>
<dbReference type="PANTHER" id="PTHR11245:SF6">
    <property type="entry name" value="DUF19 DOMAIN-CONTAINING PROTEIN"/>
    <property type="match status" value="1"/>
</dbReference>
<evidence type="ECO:0000256" key="2">
    <source>
        <dbReference type="ARBA" id="ARBA00011748"/>
    </source>
</evidence>
<dbReference type="Proteomes" id="UP000762676">
    <property type="component" value="Unassembled WGS sequence"/>
</dbReference>
<dbReference type="GO" id="GO:0006874">
    <property type="term" value="P:intracellular calcium ion homeostasis"/>
    <property type="evidence" value="ECO:0007669"/>
    <property type="project" value="TreeGrafter"/>
</dbReference>
<name>A0AAV4JBF1_9GAST</name>
<protein>
    <submittedName>
        <fullName evidence="6">Stanniocalcin-like protein</fullName>
    </submittedName>
</protein>
<accession>A0AAV4JBF1</accession>
<keyword evidence="3" id="KW-0372">Hormone</keyword>
<reference evidence="6 7" key="1">
    <citation type="journal article" date="2021" name="Elife">
        <title>Chloroplast acquisition without the gene transfer in kleptoplastic sea slugs, Plakobranchus ocellatus.</title>
        <authorList>
            <person name="Maeda T."/>
            <person name="Takahashi S."/>
            <person name="Yoshida T."/>
            <person name="Shimamura S."/>
            <person name="Takaki Y."/>
            <person name="Nagai Y."/>
            <person name="Toyoda A."/>
            <person name="Suzuki Y."/>
            <person name="Arimoto A."/>
            <person name="Ishii H."/>
            <person name="Satoh N."/>
            <person name="Nishiyama T."/>
            <person name="Hasebe M."/>
            <person name="Maruyama T."/>
            <person name="Minagawa J."/>
            <person name="Obokata J."/>
            <person name="Shigenobu S."/>
        </authorList>
    </citation>
    <scope>NUCLEOTIDE SEQUENCE [LARGE SCALE GENOMIC DNA]</scope>
</reference>
<sequence length="217" mass="24837">MATKLFIIAILINASFAFWFHRPTPVAQADGREVDEACLQHAQNGNCEFYTCFDNRLPCGDDYYMKKHGSYYCNKTTNNMHRFTAAGQQFLTDIKVCLMEPLQELYTRDFIDCHDLEHEAVAAIAPCFNEYNFCEVLRTNAEEFFRIYEVTDLFTRGAGKIWRAILRIATDCGSQYTRQFSSDLSETLLNSANDFMNSLGSLPINNIFGSDDTEETP</sequence>
<keyword evidence="5" id="KW-0732">Signal</keyword>
<comment type="subunit">
    <text evidence="2">Homodimer; disulfide-linked.</text>
</comment>
<evidence type="ECO:0000256" key="1">
    <source>
        <dbReference type="ARBA" id="ARBA00008693"/>
    </source>
</evidence>
<evidence type="ECO:0000256" key="4">
    <source>
        <dbReference type="ARBA" id="ARBA00023157"/>
    </source>
</evidence>
<feature type="signal peptide" evidence="5">
    <location>
        <begin position="1"/>
        <end position="17"/>
    </location>
</feature>
<organism evidence="6 7">
    <name type="scientific">Elysia marginata</name>
    <dbReference type="NCBI Taxonomy" id="1093978"/>
    <lineage>
        <taxon>Eukaryota</taxon>
        <taxon>Metazoa</taxon>
        <taxon>Spiralia</taxon>
        <taxon>Lophotrochozoa</taxon>
        <taxon>Mollusca</taxon>
        <taxon>Gastropoda</taxon>
        <taxon>Heterobranchia</taxon>
        <taxon>Euthyneura</taxon>
        <taxon>Panpulmonata</taxon>
        <taxon>Sacoglossa</taxon>
        <taxon>Placobranchoidea</taxon>
        <taxon>Plakobranchidae</taxon>
        <taxon>Elysia</taxon>
    </lineage>
</organism>
<feature type="chain" id="PRO_5043539862" evidence="5">
    <location>
        <begin position="18"/>
        <end position="217"/>
    </location>
</feature>
<evidence type="ECO:0000256" key="5">
    <source>
        <dbReference type="SAM" id="SignalP"/>
    </source>
</evidence>
<evidence type="ECO:0000313" key="6">
    <source>
        <dbReference type="EMBL" id="GFS19013.1"/>
    </source>
</evidence>
<dbReference type="Pfam" id="PF03298">
    <property type="entry name" value="Stanniocalcin"/>
    <property type="match status" value="1"/>
</dbReference>
<evidence type="ECO:0000313" key="7">
    <source>
        <dbReference type="Proteomes" id="UP000762676"/>
    </source>
</evidence>
<evidence type="ECO:0000256" key="3">
    <source>
        <dbReference type="ARBA" id="ARBA00022702"/>
    </source>
</evidence>
<comment type="caution">
    <text evidence="6">The sequence shown here is derived from an EMBL/GenBank/DDBJ whole genome shotgun (WGS) entry which is preliminary data.</text>
</comment>
<comment type="similarity">
    <text evidence="1">Belongs to the stanniocalcin family.</text>
</comment>
<keyword evidence="7" id="KW-1185">Reference proteome</keyword>